<keyword evidence="4" id="KW-0472">Membrane</keyword>
<comment type="caution">
    <text evidence="5">The sequence shown here is derived from an EMBL/GenBank/DDBJ whole genome shotgun (WGS) entry which is preliminary data.</text>
</comment>
<dbReference type="Gene3D" id="3.30.910.20">
    <property type="entry name" value="Skp domain"/>
    <property type="match status" value="1"/>
</dbReference>
<dbReference type="GO" id="GO:0005829">
    <property type="term" value="C:cytosol"/>
    <property type="evidence" value="ECO:0007669"/>
    <property type="project" value="TreeGrafter"/>
</dbReference>
<dbReference type="RefSeq" id="WP_147101318.1">
    <property type="nucleotide sequence ID" value="NZ_VOOS01000005.1"/>
</dbReference>
<comment type="similarity">
    <text evidence="1">Belongs to the Skp family.</text>
</comment>
<evidence type="ECO:0000256" key="2">
    <source>
        <dbReference type="ARBA" id="ARBA00022729"/>
    </source>
</evidence>
<keyword evidence="2" id="KW-0732">Signal</keyword>
<reference evidence="5 6" key="1">
    <citation type="submission" date="2019-08" db="EMBL/GenBank/DDBJ databases">
        <title>Genome of Vicingus serpentipes NCIMB 15042.</title>
        <authorList>
            <person name="Bowman J.P."/>
        </authorList>
    </citation>
    <scope>NUCLEOTIDE SEQUENCE [LARGE SCALE GENOMIC DNA]</scope>
    <source>
        <strain evidence="5 6">NCIMB 15042</strain>
    </source>
</reference>
<dbReference type="InterPro" id="IPR005632">
    <property type="entry name" value="Chaperone_Skp"/>
</dbReference>
<gene>
    <name evidence="5" type="ORF">FRY74_10580</name>
</gene>
<organism evidence="5 6">
    <name type="scientific">Vicingus serpentipes</name>
    <dbReference type="NCBI Taxonomy" id="1926625"/>
    <lineage>
        <taxon>Bacteria</taxon>
        <taxon>Pseudomonadati</taxon>
        <taxon>Bacteroidota</taxon>
        <taxon>Flavobacteriia</taxon>
        <taxon>Flavobacteriales</taxon>
        <taxon>Vicingaceae</taxon>
        <taxon>Vicingus</taxon>
    </lineage>
</organism>
<keyword evidence="4" id="KW-1133">Transmembrane helix</keyword>
<proteinExistence type="inferred from homology"/>
<keyword evidence="3" id="KW-0175">Coiled coil</keyword>
<dbReference type="SMART" id="SM00935">
    <property type="entry name" value="OmpH"/>
    <property type="match status" value="1"/>
</dbReference>
<dbReference type="GO" id="GO:0050821">
    <property type="term" value="P:protein stabilization"/>
    <property type="evidence" value="ECO:0007669"/>
    <property type="project" value="TreeGrafter"/>
</dbReference>
<dbReference type="AlphaFoldDB" id="A0A5C6RRC5"/>
<dbReference type="Pfam" id="PF03938">
    <property type="entry name" value="OmpH"/>
    <property type="match status" value="1"/>
</dbReference>
<dbReference type="SUPFAM" id="SSF111384">
    <property type="entry name" value="OmpH-like"/>
    <property type="match status" value="1"/>
</dbReference>
<keyword evidence="4" id="KW-0812">Transmembrane</keyword>
<feature type="coiled-coil region" evidence="3">
    <location>
        <begin position="63"/>
        <end position="90"/>
    </location>
</feature>
<sequence length="211" mass="24400">MKNISLLINGVLAVAIAILYYLHFSYSSQCESPKEIEDDTVITSSIPEETNNDVSSNIGYINVDSLQEKYALYEELIQKLKSRQTKYEREISAKMTVFEQKVKDFQEKAPTMSQFEGQMKQQELAEEEQKLYKMREDFSVKFQEEEIKLNDEFQKTVKAYIEKHNKETNFDIIIGASQMGNVVLDHKPGIDITNSVVEGLNAEYKKQIETK</sequence>
<evidence type="ECO:0000256" key="3">
    <source>
        <dbReference type="SAM" id="Coils"/>
    </source>
</evidence>
<name>A0A5C6RRC5_9FLAO</name>
<evidence type="ECO:0000313" key="6">
    <source>
        <dbReference type="Proteomes" id="UP000321721"/>
    </source>
</evidence>
<dbReference type="PANTHER" id="PTHR35089">
    <property type="entry name" value="CHAPERONE PROTEIN SKP"/>
    <property type="match status" value="1"/>
</dbReference>
<dbReference type="Proteomes" id="UP000321721">
    <property type="component" value="Unassembled WGS sequence"/>
</dbReference>
<evidence type="ECO:0000256" key="4">
    <source>
        <dbReference type="SAM" id="Phobius"/>
    </source>
</evidence>
<dbReference type="GO" id="GO:0051082">
    <property type="term" value="F:unfolded protein binding"/>
    <property type="evidence" value="ECO:0007669"/>
    <property type="project" value="InterPro"/>
</dbReference>
<keyword evidence="6" id="KW-1185">Reference proteome</keyword>
<dbReference type="PANTHER" id="PTHR35089:SF1">
    <property type="entry name" value="CHAPERONE PROTEIN SKP"/>
    <property type="match status" value="1"/>
</dbReference>
<evidence type="ECO:0000313" key="5">
    <source>
        <dbReference type="EMBL" id="TXB64230.1"/>
    </source>
</evidence>
<dbReference type="EMBL" id="VOOS01000005">
    <property type="protein sequence ID" value="TXB64230.1"/>
    <property type="molecule type" value="Genomic_DNA"/>
</dbReference>
<dbReference type="InterPro" id="IPR024930">
    <property type="entry name" value="Skp_dom_sf"/>
</dbReference>
<evidence type="ECO:0000256" key="1">
    <source>
        <dbReference type="ARBA" id="ARBA00009091"/>
    </source>
</evidence>
<feature type="transmembrane region" description="Helical" evidence="4">
    <location>
        <begin position="6"/>
        <end position="24"/>
    </location>
</feature>
<protein>
    <submittedName>
        <fullName evidence="5">OmpH family outer membrane protein</fullName>
    </submittedName>
</protein>
<dbReference type="OrthoDB" id="1145062at2"/>
<accession>A0A5C6RRC5</accession>